<proteinExistence type="predicted"/>
<feature type="transmembrane region" description="Helical" evidence="1">
    <location>
        <begin position="348"/>
        <end position="373"/>
    </location>
</feature>
<organism evidence="2 3">
    <name type="scientific">Tetrahymena thermophila (strain SB210)</name>
    <dbReference type="NCBI Taxonomy" id="312017"/>
    <lineage>
        <taxon>Eukaryota</taxon>
        <taxon>Sar</taxon>
        <taxon>Alveolata</taxon>
        <taxon>Ciliophora</taxon>
        <taxon>Intramacronucleata</taxon>
        <taxon>Oligohymenophorea</taxon>
        <taxon>Hymenostomatida</taxon>
        <taxon>Tetrahymenina</taxon>
        <taxon>Tetrahymenidae</taxon>
        <taxon>Tetrahymena</taxon>
    </lineage>
</organism>
<dbReference type="Proteomes" id="UP000009168">
    <property type="component" value="Unassembled WGS sequence"/>
</dbReference>
<dbReference type="GeneID" id="7841112"/>
<dbReference type="RefSeq" id="XP_001021825.3">
    <property type="nucleotide sequence ID" value="XM_001021825.3"/>
</dbReference>
<keyword evidence="3" id="KW-1185">Reference proteome</keyword>
<dbReference type="InParanoid" id="Q23YJ2"/>
<sequence length="1308" mass="155875">MHHKSLLNNILAYANFEDQALTNLALKNSFLVDAWYTQDEVYMSNLDHQKKIVVKNYTQVSPIIRSIGYQSRVYLADQEFEAIPYKAIFQAYGDGFFFSTFSNTTLSNVIDKQSINAKHQYDPRTRFWYQNSLNQTSFYMNSPNLSFGSHEPYLSQFGCQKSLYLNPQTKKVEIHHIQCLDAMLSNLSNYFQNVIESSEEYYVIDPRTLQIVYNSMDEYNFSSITQIDNFYNVELQFLEDQQQSQYFQNLISNNYNKWIFNTSNNTKTTLKQMMNQSQYQVIFDYKRNQSVYKVIISPIIGYDDIPQHITRYLENEGQQLEYVYLQISMISDENLRAETKQLIQLSTIILIISSICISILGLLLFYAIFQYLLLVKNQVKQPIDKLTQILQRINLLQKLCDINEIIVEFQQNADEIFLSKETRMLYNSFYDLFQQLQYLSEHFFIENEGKTLIDLNKKVNFFKKFNNQYALGIAHNNIGCILLNQKHYFQSMEHFQSSIICAKYEIQEFCAKTENIKFLNIMQPYSFSDQNINKNMPNLNRQTFSFEHQNKTKDKCINISNTNQLSQFNIIQINQSKLKQPKKNSRIGLTESSILNNNNQKNKSGNGTFTKNIIQLEHLNKEDEQYQELQELISNLIFRKINYIFALIVQQQDLSNDQQQKFLYNFWQEIKQLTKELLPLYSMLPCQENIKAICECILSKCYYNMNKFKKAYQRIQQSKKIVKNQHEQFQKKIIECSTPKKKITKERIFEKTGLKYSNFGNYDVIDSPKKYVNSPKFFNNESNNITIMSQQMILEYSQNIFNSKNQSQKKSSILQSKKFKKQDQSNQFNYRGKGISSQINELSLLNVPTNNLYEFIQFNYAEYLIFTKQYKKAAYILTSILEKSKCLMSNMPYRIIFKLQQIFDQFKIQDKSFKEQQQRFNKNKNIKIVISFEINQPQQDILQISLNKQNNYYYQENDNQNFSFDQLKLFKQIIEEALVKKDDSVSISLNDLQRNSVQQYMPLIKTSQLKFQKQQIENDLNKIFIQNESFDLNQNQQLQHYKLSFRSNSQITNIQMQMNSLELFESDLSAEFTGQQNNLQENPKRNKTKYFESFYFIKQKNQLFSSNEKHKFYSSVGIYEENQQKNIDKNPEIINQLNQHIESQQIKTQQNSQIQCNNNPIKNFLSQQDIKFQLKNIFDLENNSENNQMIQDNHRDSSINEKEQNQYFNQKNQTFHYFMRQALSQLISEQIGYKLVERKFRSSKKNNYFQQQDERGSNFIEECANETFIWNDQELIKVFYSAEKIVQYLVYKRDQFDRQAYFSFIQHF</sequence>
<keyword evidence="1" id="KW-0472">Membrane</keyword>
<reference evidence="3" key="1">
    <citation type="journal article" date="2006" name="PLoS Biol.">
        <title>Macronuclear genome sequence of the ciliate Tetrahymena thermophila, a model eukaryote.</title>
        <authorList>
            <person name="Eisen J.A."/>
            <person name="Coyne R.S."/>
            <person name="Wu M."/>
            <person name="Wu D."/>
            <person name="Thiagarajan M."/>
            <person name="Wortman J.R."/>
            <person name="Badger J.H."/>
            <person name="Ren Q."/>
            <person name="Amedeo P."/>
            <person name="Jones K.M."/>
            <person name="Tallon L.J."/>
            <person name="Delcher A.L."/>
            <person name="Salzberg S.L."/>
            <person name="Silva J.C."/>
            <person name="Haas B.J."/>
            <person name="Majoros W.H."/>
            <person name="Farzad M."/>
            <person name="Carlton J.M."/>
            <person name="Smith R.K. Jr."/>
            <person name="Garg J."/>
            <person name="Pearlman R.E."/>
            <person name="Karrer K.M."/>
            <person name="Sun L."/>
            <person name="Manning G."/>
            <person name="Elde N.C."/>
            <person name="Turkewitz A.P."/>
            <person name="Asai D.J."/>
            <person name="Wilkes D.E."/>
            <person name="Wang Y."/>
            <person name="Cai H."/>
            <person name="Collins K."/>
            <person name="Stewart B.A."/>
            <person name="Lee S.R."/>
            <person name="Wilamowska K."/>
            <person name="Weinberg Z."/>
            <person name="Ruzzo W.L."/>
            <person name="Wloga D."/>
            <person name="Gaertig J."/>
            <person name="Frankel J."/>
            <person name="Tsao C.-C."/>
            <person name="Gorovsky M.A."/>
            <person name="Keeling P.J."/>
            <person name="Waller R.F."/>
            <person name="Patron N.J."/>
            <person name="Cherry J.M."/>
            <person name="Stover N.A."/>
            <person name="Krieger C.J."/>
            <person name="del Toro C."/>
            <person name="Ryder H.F."/>
            <person name="Williamson S.C."/>
            <person name="Barbeau R.A."/>
            <person name="Hamilton E.P."/>
            <person name="Orias E."/>
        </authorList>
    </citation>
    <scope>NUCLEOTIDE SEQUENCE [LARGE SCALE GENOMIC DNA]</scope>
    <source>
        <strain evidence="3">SB210</strain>
    </source>
</reference>
<accession>Q23YJ2</accession>
<keyword evidence="1" id="KW-1133">Transmembrane helix</keyword>
<evidence type="ECO:0000256" key="1">
    <source>
        <dbReference type="SAM" id="Phobius"/>
    </source>
</evidence>
<evidence type="ECO:0000313" key="3">
    <source>
        <dbReference type="Proteomes" id="UP000009168"/>
    </source>
</evidence>
<dbReference type="EMBL" id="GG662577">
    <property type="protein sequence ID" value="EAS01580.3"/>
    <property type="molecule type" value="Genomic_DNA"/>
</dbReference>
<protein>
    <submittedName>
        <fullName evidence="2">Tetratricopeptide repeat protein</fullName>
    </submittedName>
</protein>
<dbReference type="HOGENOM" id="CLU_226055_0_0_1"/>
<name>Q23YJ2_TETTS</name>
<dbReference type="OrthoDB" id="298937at2759"/>
<keyword evidence="1" id="KW-0812">Transmembrane</keyword>
<evidence type="ECO:0000313" key="2">
    <source>
        <dbReference type="EMBL" id="EAS01580.3"/>
    </source>
</evidence>
<dbReference type="KEGG" id="tet:TTHERM_01180980"/>
<dbReference type="eggNOG" id="ENOG502SJ4H">
    <property type="taxonomic scope" value="Eukaryota"/>
</dbReference>
<gene>
    <name evidence="2" type="ORF">TTHERM_01180980</name>
</gene>